<keyword evidence="5" id="KW-0511">Multifunctional enzyme</keyword>
<dbReference type="Gene3D" id="3.90.25.10">
    <property type="entry name" value="UDP-galactose 4-epimerase, domain 1"/>
    <property type="match status" value="1"/>
</dbReference>
<dbReference type="EMBL" id="JAAEDI010000008">
    <property type="protein sequence ID" value="MBR0649730.1"/>
    <property type="molecule type" value="Genomic_DNA"/>
</dbReference>
<proteinExistence type="inferred from homology"/>
<dbReference type="Pfam" id="PF01370">
    <property type="entry name" value="Epimerase"/>
    <property type="match status" value="1"/>
</dbReference>
<evidence type="ECO:0000256" key="1">
    <source>
        <dbReference type="ARBA" id="ARBA00005959"/>
    </source>
</evidence>
<dbReference type="HAMAP" id="MF_00956">
    <property type="entry name" value="GDP_fucose_synth"/>
    <property type="match status" value="1"/>
</dbReference>
<feature type="binding site" evidence="5">
    <location>
        <position position="178"/>
    </location>
    <ligand>
        <name>NADP(+)</name>
        <dbReference type="ChEBI" id="CHEBI:58349"/>
    </ligand>
</feature>
<gene>
    <name evidence="5" type="primary">fcl</name>
    <name evidence="7" type="ORF">GXW78_08655</name>
</gene>
<dbReference type="Gene3D" id="3.40.50.720">
    <property type="entry name" value="NAD(P)-binding Rossmann-like Domain"/>
    <property type="match status" value="1"/>
</dbReference>
<name>A0ABS5EFI7_9PROT</name>
<accession>A0ABS5EFI7</accession>
<dbReference type="InterPro" id="IPR001509">
    <property type="entry name" value="Epimerase_deHydtase"/>
</dbReference>
<feature type="binding site" evidence="5">
    <location>
        <begin position="162"/>
        <end position="165"/>
    </location>
    <ligand>
        <name>NADP(+)</name>
        <dbReference type="ChEBI" id="CHEBI:58349"/>
    </ligand>
</feature>
<feature type="binding site" evidence="5">
    <location>
        <position position="186"/>
    </location>
    <ligand>
        <name>substrate</name>
    </ligand>
</feature>
<dbReference type="Proteomes" id="UP000698752">
    <property type="component" value="Unassembled WGS sequence"/>
</dbReference>
<comment type="caution">
    <text evidence="7">The sequence shown here is derived from an EMBL/GenBank/DDBJ whole genome shotgun (WGS) entry which is preliminary data.</text>
</comment>
<evidence type="ECO:0000256" key="5">
    <source>
        <dbReference type="HAMAP-Rule" id="MF_00956"/>
    </source>
</evidence>
<evidence type="ECO:0000256" key="4">
    <source>
        <dbReference type="ARBA" id="ARBA00023235"/>
    </source>
</evidence>
<keyword evidence="3 5" id="KW-0560">Oxidoreductase</keyword>
<feature type="site" description="Important for catalytic activity" evidence="5">
    <location>
        <position position="106"/>
    </location>
</feature>
<organism evidence="7 8">
    <name type="scientific">Neoroseomonas terrae</name>
    <dbReference type="NCBI Taxonomy" id="424799"/>
    <lineage>
        <taxon>Bacteria</taxon>
        <taxon>Pseudomonadati</taxon>
        <taxon>Pseudomonadota</taxon>
        <taxon>Alphaproteobacteria</taxon>
        <taxon>Acetobacterales</taxon>
        <taxon>Acetobacteraceae</taxon>
        <taxon>Neoroseomonas</taxon>
    </lineage>
</organism>
<dbReference type="CDD" id="cd05239">
    <property type="entry name" value="GDP_FS_SDR_e"/>
    <property type="match status" value="1"/>
</dbReference>
<feature type="domain" description="NAD-dependent epimerase/dehydratase" evidence="6">
    <location>
        <begin position="6"/>
        <end position="236"/>
    </location>
</feature>
<comment type="similarity">
    <text evidence="1 5">Belongs to the NAD(P)-dependent epimerase/dehydratase family. Fucose synthase subfamily.</text>
</comment>
<dbReference type="PANTHER" id="PTHR43238">
    <property type="entry name" value="GDP-L-FUCOSE SYNTHASE"/>
    <property type="match status" value="1"/>
</dbReference>
<keyword evidence="8" id="KW-1185">Reference proteome</keyword>
<dbReference type="InterPro" id="IPR036291">
    <property type="entry name" value="NAD(P)-bd_dom_sf"/>
</dbReference>
<dbReference type="InterPro" id="IPR028614">
    <property type="entry name" value="GDP_fucose/colitose_synth"/>
</dbReference>
<evidence type="ECO:0000256" key="3">
    <source>
        <dbReference type="ARBA" id="ARBA00023002"/>
    </source>
</evidence>
<feature type="site" description="Important for catalytic activity" evidence="5">
    <location>
        <position position="108"/>
    </location>
</feature>
<comment type="function">
    <text evidence="5">Catalyzes the two-step NADP-dependent conversion of GDP-4-dehydro-6-deoxy-D-mannose to GDP-fucose, involving an epimerase and a reductase reaction.</text>
</comment>
<evidence type="ECO:0000313" key="7">
    <source>
        <dbReference type="EMBL" id="MBR0649730.1"/>
    </source>
</evidence>
<feature type="binding site" evidence="5">
    <location>
        <position position="201"/>
    </location>
    <ligand>
        <name>substrate</name>
    </ligand>
</feature>
<protein>
    <recommendedName>
        <fullName evidence="5">GDP-L-fucose synthase</fullName>
        <ecNumber evidence="5">1.1.1.271</ecNumber>
    </recommendedName>
    <alternativeName>
        <fullName evidence="5">GDP-4-keto-6-deoxy-D-mannose-3,5-epimerase-4-reductase</fullName>
    </alternativeName>
</protein>
<feature type="binding site" evidence="5">
    <location>
        <begin position="104"/>
        <end position="107"/>
    </location>
    <ligand>
        <name>NADP(+)</name>
        <dbReference type="ChEBI" id="CHEBI:58349"/>
    </ligand>
</feature>
<comment type="pathway">
    <text evidence="5">Nucleotide-sugar biosynthesis; GDP-L-fucose biosynthesis via de novo pathway; GDP-L-fucose from GDP-alpha-D-mannose: step 2/2.</text>
</comment>
<feature type="binding site" evidence="5">
    <location>
        <position position="139"/>
    </location>
    <ligand>
        <name>NADP(+)</name>
        <dbReference type="ChEBI" id="CHEBI:58349"/>
    </ligand>
</feature>
<evidence type="ECO:0000256" key="2">
    <source>
        <dbReference type="ARBA" id="ARBA00022857"/>
    </source>
</evidence>
<comment type="catalytic activity">
    <reaction evidence="5">
        <text>GDP-beta-L-fucose + NADP(+) = GDP-4-dehydro-alpha-D-rhamnose + NADPH + H(+)</text>
        <dbReference type="Rhea" id="RHEA:18885"/>
        <dbReference type="ChEBI" id="CHEBI:15378"/>
        <dbReference type="ChEBI" id="CHEBI:57273"/>
        <dbReference type="ChEBI" id="CHEBI:57783"/>
        <dbReference type="ChEBI" id="CHEBI:57964"/>
        <dbReference type="ChEBI" id="CHEBI:58349"/>
        <dbReference type="EC" id="1.1.1.271"/>
    </reaction>
</comment>
<feature type="active site" description="Proton donor/acceptor" evidence="5">
    <location>
        <position position="135"/>
    </location>
</feature>
<sequence length="310" mass="34467">MKDKRIYVAGHRGMVGAACARHLVGQGAEVITSDRATVDLRRQDQVEAFMARTKPDAVVVAAAKVGGILANDTYPAEFLYDNLMIEANLIEAAHRNDVNRALFLGSSCIYPREAPNPINEDALLTGPLEKTNEWYAVAKITGIKLCQAYRRQYGRDYISAMPCNLYGPGDYFHPERSHVIPALLQRFHKAAQDGTEVVTCWGSGTPRREFMHVDDVAAACTFLLRTYSGEGHLNIGTGSDITIRELAEEIARVTGFQGRIEWDTSKPDGTMLKRMDVSRIAALGWQARVGFREGLAATYRWFLEQPSLRT</sequence>
<feature type="binding site" evidence="5">
    <location>
        <position position="208"/>
    </location>
    <ligand>
        <name>substrate</name>
    </ligand>
</feature>
<evidence type="ECO:0000259" key="6">
    <source>
        <dbReference type="Pfam" id="PF01370"/>
    </source>
</evidence>
<evidence type="ECO:0000313" key="8">
    <source>
        <dbReference type="Proteomes" id="UP000698752"/>
    </source>
</evidence>
<reference evidence="8" key="1">
    <citation type="journal article" date="2021" name="Syst. Appl. Microbiol.">
        <title>Roseomonas hellenica sp. nov., isolated from roots of wild-growing Alkanna tinctoria.</title>
        <authorList>
            <person name="Rat A."/>
            <person name="Naranjo H.D."/>
            <person name="Lebbe L."/>
            <person name="Cnockaert M."/>
            <person name="Krigas N."/>
            <person name="Grigoriadou K."/>
            <person name="Maloupa E."/>
            <person name="Willems A."/>
        </authorList>
    </citation>
    <scope>NUCLEOTIDE SEQUENCE [LARGE SCALE GENOMIC DNA]</scope>
    <source>
        <strain evidence="8">LMG 31159</strain>
    </source>
</reference>
<dbReference type="PANTHER" id="PTHR43238:SF1">
    <property type="entry name" value="GDP-L-FUCOSE SYNTHASE"/>
    <property type="match status" value="1"/>
</dbReference>
<dbReference type="SUPFAM" id="SSF51735">
    <property type="entry name" value="NAD(P)-binding Rossmann-fold domains"/>
    <property type="match status" value="1"/>
</dbReference>
<feature type="binding site" evidence="5">
    <location>
        <begin position="10"/>
        <end position="16"/>
    </location>
    <ligand>
        <name>NADP(+)</name>
        <dbReference type="ChEBI" id="CHEBI:58349"/>
    </ligand>
</feature>
<keyword evidence="2 5" id="KW-0521">NADP</keyword>
<keyword evidence="4 5" id="KW-0413">Isomerase</keyword>
<dbReference type="EC" id="1.1.1.271" evidence="5"/>
<feature type="binding site" evidence="5">
    <location>
        <position position="268"/>
    </location>
    <ligand>
        <name>substrate</name>
    </ligand>
</feature>